<gene>
    <name evidence="1" type="ORF">RUMCAL_02812</name>
</gene>
<comment type="caution">
    <text evidence="1">The sequence shown here is derived from an EMBL/GenBank/DDBJ whole genome shotgun (WGS) entry which is preliminary data.</text>
</comment>
<dbReference type="Pfam" id="PF05521">
    <property type="entry name" value="Phage_HCP"/>
    <property type="match status" value="1"/>
</dbReference>
<keyword evidence="2" id="KW-1185">Reference proteome</keyword>
<dbReference type="InterPro" id="IPR008767">
    <property type="entry name" value="Phage_SPP1_head-tail_adaptor"/>
</dbReference>
<dbReference type="STRING" id="411473.RUMCAL_02812"/>
<dbReference type="AlphaFoldDB" id="U2KES5"/>
<dbReference type="EMBL" id="AWVF01000356">
    <property type="protein sequence ID" value="ERJ90585.1"/>
    <property type="molecule type" value="Genomic_DNA"/>
</dbReference>
<dbReference type="PATRIC" id="fig|411473.3.peg.2357"/>
<dbReference type="Gene3D" id="2.40.10.270">
    <property type="entry name" value="Bacteriophage SPP1 head-tail adaptor protein"/>
    <property type="match status" value="1"/>
</dbReference>
<protein>
    <submittedName>
        <fullName evidence="1">Putative phage head-tail adaptor</fullName>
    </submittedName>
</protein>
<accession>U2KES5</accession>
<dbReference type="eggNOG" id="COG5614">
    <property type="taxonomic scope" value="Bacteria"/>
</dbReference>
<dbReference type="Proteomes" id="UP000016662">
    <property type="component" value="Unassembled WGS sequence"/>
</dbReference>
<dbReference type="RefSeq" id="WP_021680998.1">
    <property type="nucleotide sequence ID" value="NZ_KI260325.1"/>
</dbReference>
<reference evidence="1 2" key="1">
    <citation type="submission" date="2013-07" db="EMBL/GenBank/DDBJ databases">
        <authorList>
            <person name="Weinstock G."/>
            <person name="Sodergren E."/>
            <person name="Wylie T."/>
            <person name="Fulton L."/>
            <person name="Fulton R."/>
            <person name="Fronick C."/>
            <person name="O'Laughlin M."/>
            <person name="Godfrey J."/>
            <person name="Miner T."/>
            <person name="Herter B."/>
            <person name="Appelbaum E."/>
            <person name="Cordes M."/>
            <person name="Lek S."/>
            <person name="Wollam A."/>
            <person name="Pepin K.H."/>
            <person name="Palsikar V.B."/>
            <person name="Mitreva M."/>
            <person name="Wilson R.K."/>
        </authorList>
    </citation>
    <scope>NUCLEOTIDE SEQUENCE [LARGE SCALE GENOMIC DNA]</scope>
    <source>
        <strain evidence="1 2">ATCC 27760</strain>
    </source>
</reference>
<proteinExistence type="predicted"/>
<name>U2KES5_9FIRM</name>
<organism evidence="1 2">
    <name type="scientific">Ruminococcus callidus ATCC 27760</name>
    <dbReference type="NCBI Taxonomy" id="411473"/>
    <lineage>
        <taxon>Bacteria</taxon>
        <taxon>Bacillati</taxon>
        <taxon>Bacillota</taxon>
        <taxon>Clostridia</taxon>
        <taxon>Eubacteriales</taxon>
        <taxon>Oscillospiraceae</taxon>
        <taxon>Ruminococcus</taxon>
    </lineage>
</organism>
<evidence type="ECO:0000313" key="1">
    <source>
        <dbReference type="EMBL" id="ERJ90585.1"/>
    </source>
</evidence>
<sequence>MDFDKLNQRIAILEHRTVVDEIGNHTSKWDEVFSCWAKVSVKSSAEQVNTGVTREIQSVSFLVRQSSYLLSLNATTHRILFRGQTFDIVSVKPDYEKMDYLAIEGEVRKAGAPSDIY</sequence>
<dbReference type="NCBIfam" id="TIGR01563">
    <property type="entry name" value="gp16_SPP1"/>
    <property type="match status" value="1"/>
</dbReference>
<dbReference type="InterPro" id="IPR038666">
    <property type="entry name" value="SSP1_head-tail_sf"/>
</dbReference>
<dbReference type="HOGENOM" id="CLU_147810_0_1_9"/>
<dbReference type="OrthoDB" id="9811106at2"/>
<evidence type="ECO:0000313" key="2">
    <source>
        <dbReference type="Proteomes" id="UP000016662"/>
    </source>
</evidence>